<protein>
    <submittedName>
        <fullName evidence="1">Uncharacterized protein</fullName>
    </submittedName>
</protein>
<evidence type="ECO:0000313" key="2">
    <source>
        <dbReference type="Proteomes" id="UP000030687"/>
    </source>
</evidence>
<sequence>MQCQIVSFCIILQHSDIIQMKIHNQPLKCNVGLGKKIIHLSCYYLKTPLKIEAKVVIDLLTDKNDIWRLVK</sequence>
<reference evidence="1 2" key="1">
    <citation type="submission" date="2013-10" db="EMBL/GenBank/DDBJ databases">
        <authorList>
            <consortium name="International Citrus Genome Consortium"/>
            <person name="Jenkins J."/>
            <person name="Schmutz J."/>
            <person name="Prochnik S."/>
            <person name="Rokhsar D."/>
            <person name="Gmitter F."/>
            <person name="Ollitrault P."/>
            <person name="Machado M."/>
            <person name="Talon M."/>
            <person name="Wincker P."/>
            <person name="Jaillon O."/>
            <person name="Morgante M."/>
        </authorList>
    </citation>
    <scope>NUCLEOTIDE SEQUENCE</scope>
    <source>
        <strain evidence="2">cv. Clemenules</strain>
    </source>
</reference>
<dbReference type="Proteomes" id="UP000030687">
    <property type="component" value="Unassembled WGS sequence"/>
</dbReference>
<accession>V4URG9</accession>
<dbReference type="InParanoid" id="V4URG9"/>
<name>V4URG9_CITCL</name>
<gene>
    <name evidence="1" type="ORF">CICLE_v10010102mg</name>
</gene>
<proteinExistence type="predicted"/>
<dbReference type="Gramene" id="ESR65086">
    <property type="protein sequence ID" value="ESR65086"/>
    <property type="gene ID" value="CICLE_v10010102mg"/>
</dbReference>
<dbReference type="AlphaFoldDB" id="V4URG9"/>
<keyword evidence="2" id="KW-1185">Reference proteome</keyword>
<evidence type="ECO:0000313" key="1">
    <source>
        <dbReference type="EMBL" id="ESR65086.1"/>
    </source>
</evidence>
<dbReference type="KEGG" id="cic:CICLE_v10010102mg"/>
<dbReference type="EMBL" id="KI535697">
    <property type="protein sequence ID" value="ESR65086.1"/>
    <property type="molecule type" value="Genomic_DNA"/>
</dbReference>
<organism evidence="1 2">
    <name type="scientific">Citrus clementina</name>
    <name type="common">Clementine</name>
    <name type="synonym">Citrus deliciosa x Citrus sinensis</name>
    <dbReference type="NCBI Taxonomy" id="85681"/>
    <lineage>
        <taxon>Eukaryota</taxon>
        <taxon>Viridiplantae</taxon>
        <taxon>Streptophyta</taxon>
        <taxon>Embryophyta</taxon>
        <taxon>Tracheophyta</taxon>
        <taxon>Spermatophyta</taxon>
        <taxon>Magnoliopsida</taxon>
        <taxon>eudicotyledons</taxon>
        <taxon>Gunneridae</taxon>
        <taxon>Pentapetalae</taxon>
        <taxon>rosids</taxon>
        <taxon>malvids</taxon>
        <taxon>Sapindales</taxon>
        <taxon>Rutaceae</taxon>
        <taxon>Aurantioideae</taxon>
        <taxon>Citrus</taxon>
    </lineage>
</organism>